<dbReference type="InterPro" id="IPR053737">
    <property type="entry name" value="Type_II_TA_Toxin"/>
</dbReference>
<dbReference type="Gene3D" id="1.20.120.1870">
    <property type="entry name" value="Fic/DOC protein, Fido domain"/>
    <property type="match status" value="1"/>
</dbReference>
<sequence>MRYVKLDEAILLHETLMHKMQGLSGYNKARISYLESALTQIQNDKYYPSFLDKLTHLCFACVKFHPFLDGNKRTALLLSKAFVMLNCPETLNKDFYQRLEDVVVGVAEDRISKEQLKEVFARLLIQKA</sequence>
<proteinExistence type="predicted"/>
<dbReference type="PANTHER" id="PTHR39426">
    <property type="entry name" value="HOMOLOGY TO DEATH-ON-CURING PROTEIN OF PHAGE P1"/>
    <property type="match status" value="1"/>
</dbReference>
<dbReference type="AlphaFoldDB" id="A0A2X3BFQ6"/>
<dbReference type="PANTHER" id="PTHR39426:SF1">
    <property type="entry name" value="HOMOLOGY TO DEATH-ON-CURING PROTEIN OF PHAGE P1"/>
    <property type="match status" value="1"/>
</dbReference>
<name>A0A2X3BFQ6_9HELI</name>
<protein>
    <submittedName>
        <fullName evidence="2">Death-on-curing family protein</fullName>
    </submittedName>
</protein>
<evidence type="ECO:0000259" key="1">
    <source>
        <dbReference type="PROSITE" id="PS51459"/>
    </source>
</evidence>
<dbReference type="PROSITE" id="PS51459">
    <property type="entry name" value="FIDO"/>
    <property type="match status" value="1"/>
</dbReference>
<reference evidence="2 3" key="1">
    <citation type="submission" date="2018-06" db="EMBL/GenBank/DDBJ databases">
        <authorList>
            <consortium name="Pathogen Informatics"/>
            <person name="Doyle S."/>
        </authorList>
    </citation>
    <scope>NUCLEOTIDE SEQUENCE [LARGE SCALE GENOMIC DNA]</scope>
    <source>
        <strain evidence="2 3">NCTC13102</strain>
    </source>
</reference>
<dbReference type="Pfam" id="PF02661">
    <property type="entry name" value="Fic"/>
    <property type="match status" value="1"/>
</dbReference>
<gene>
    <name evidence="2" type="ORF">NCTC13102_00597</name>
</gene>
<dbReference type="InterPro" id="IPR003812">
    <property type="entry name" value="Fido"/>
</dbReference>
<dbReference type="InterPro" id="IPR036597">
    <property type="entry name" value="Fido-like_dom_sf"/>
</dbReference>
<dbReference type="InterPro" id="IPR006440">
    <property type="entry name" value="Doc"/>
</dbReference>
<feature type="domain" description="Fido" evidence="1">
    <location>
        <begin position="4"/>
        <end position="126"/>
    </location>
</feature>
<dbReference type="Proteomes" id="UP000250166">
    <property type="component" value="Unassembled WGS sequence"/>
</dbReference>
<organism evidence="2 3">
    <name type="scientific">Helicobacter fennelliae</name>
    <dbReference type="NCBI Taxonomy" id="215"/>
    <lineage>
        <taxon>Bacteria</taxon>
        <taxon>Pseudomonadati</taxon>
        <taxon>Campylobacterota</taxon>
        <taxon>Epsilonproteobacteria</taxon>
        <taxon>Campylobacterales</taxon>
        <taxon>Helicobacteraceae</taxon>
        <taxon>Helicobacter</taxon>
    </lineage>
</organism>
<accession>A0A2X3BFQ6</accession>
<evidence type="ECO:0000313" key="2">
    <source>
        <dbReference type="EMBL" id="SQB98146.1"/>
    </source>
</evidence>
<dbReference type="RefSeq" id="WP_112058405.1">
    <property type="nucleotide sequence ID" value="NZ_UAWL01000006.1"/>
</dbReference>
<evidence type="ECO:0000313" key="3">
    <source>
        <dbReference type="Proteomes" id="UP000250166"/>
    </source>
</evidence>
<dbReference type="SUPFAM" id="SSF140931">
    <property type="entry name" value="Fic-like"/>
    <property type="match status" value="1"/>
</dbReference>
<dbReference type="EMBL" id="UAWL01000006">
    <property type="protein sequence ID" value="SQB98146.1"/>
    <property type="molecule type" value="Genomic_DNA"/>
</dbReference>
<dbReference type="GO" id="GO:0016301">
    <property type="term" value="F:kinase activity"/>
    <property type="evidence" value="ECO:0007669"/>
    <property type="project" value="InterPro"/>
</dbReference>